<dbReference type="InterPro" id="IPR001073">
    <property type="entry name" value="C1q_dom"/>
</dbReference>
<dbReference type="Gene3D" id="2.60.120.40">
    <property type="match status" value="1"/>
</dbReference>
<dbReference type="STRING" id="80972.ENSAOCP00000001159"/>
<reference evidence="6" key="2">
    <citation type="submission" date="2025-08" db="UniProtKB">
        <authorList>
            <consortium name="Ensembl"/>
        </authorList>
    </citation>
    <scope>IDENTIFICATION</scope>
</reference>
<organism evidence="6 7">
    <name type="scientific">Amphiprion ocellaris</name>
    <name type="common">Clown anemonefish</name>
    <dbReference type="NCBI Taxonomy" id="80972"/>
    <lineage>
        <taxon>Eukaryota</taxon>
        <taxon>Metazoa</taxon>
        <taxon>Chordata</taxon>
        <taxon>Craniata</taxon>
        <taxon>Vertebrata</taxon>
        <taxon>Euteleostomi</taxon>
        <taxon>Actinopterygii</taxon>
        <taxon>Neopterygii</taxon>
        <taxon>Teleostei</taxon>
        <taxon>Neoteleostei</taxon>
        <taxon>Acanthomorphata</taxon>
        <taxon>Ovalentaria</taxon>
        <taxon>Pomacentridae</taxon>
        <taxon>Amphiprion</taxon>
    </lineage>
</organism>
<dbReference type="OMA" id="IVTIMCH"/>
<dbReference type="GO" id="GO:0005576">
    <property type="term" value="C:extracellular region"/>
    <property type="evidence" value="ECO:0007669"/>
    <property type="project" value="UniProtKB-SubCell"/>
</dbReference>
<dbReference type="PANTHER" id="PTHR22923">
    <property type="entry name" value="CEREBELLIN-RELATED"/>
    <property type="match status" value="1"/>
</dbReference>
<dbReference type="PANTHER" id="PTHR22923:SF102">
    <property type="entry name" value="CEREBELLIN 13-RELATED"/>
    <property type="match status" value="1"/>
</dbReference>
<evidence type="ECO:0000256" key="1">
    <source>
        <dbReference type="ARBA" id="ARBA00004613"/>
    </source>
</evidence>
<reference evidence="6 7" key="1">
    <citation type="submission" date="2022-01" db="EMBL/GenBank/DDBJ databases">
        <title>A chromosome-scale genome assembly of the false clownfish, Amphiprion ocellaris.</title>
        <authorList>
            <person name="Ryu T."/>
        </authorList>
    </citation>
    <scope>NUCLEOTIDE SEQUENCE [LARGE SCALE GENOMIC DNA]</scope>
</reference>
<feature type="chain" id="PRO_5043366219" description="C1q domain-containing protein" evidence="4">
    <location>
        <begin position="19"/>
        <end position="204"/>
    </location>
</feature>
<evidence type="ECO:0000259" key="5">
    <source>
        <dbReference type="PROSITE" id="PS50871"/>
    </source>
</evidence>
<evidence type="ECO:0000313" key="6">
    <source>
        <dbReference type="Ensembl" id="ENSAOCP00000001159.2"/>
    </source>
</evidence>
<dbReference type="PRINTS" id="PR00007">
    <property type="entry name" value="COMPLEMNTC1Q"/>
</dbReference>
<dbReference type="GeneTree" id="ENSGT00940000163520"/>
<dbReference type="SMART" id="SM00110">
    <property type="entry name" value="C1Q"/>
    <property type="match status" value="1"/>
</dbReference>
<keyword evidence="3 4" id="KW-0732">Signal</keyword>
<dbReference type="Ensembl" id="ENSAOCT00000013707.2">
    <property type="protein sequence ID" value="ENSAOCP00000001159.2"/>
    <property type="gene ID" value="ENSAOCG00000004074.2"/>
</dbReference>
<evidence type="ECO:0000256" key="2">
    <source>
        <dbReference type="ARBA" id="ARBA00022525"/>
    </source>
</evidence>
<proteinExistence type="predicted"/>
<accession>A0A3Q1AKD1</accession>
<dbReference type="InterPro" id="IPR050822">
    <property type="entry name" value="Cerebellin_Synaptic_Org"/>
</dbReference>
<evidence type="ECO:0000256" key="4">
    <source>
        <dbReference type="SAM" id="SignalP"/>
    </source>
</evidence>
<keyword evidence="2" id="KW-0964">Secreted</keyword>
<sequence length="204" mass="23160">MMVRSIYLLLFFCCVVSAGYYKEDPPPRPSCPQHCVSQSEFNELHRKLDQLDAKLKDNINCTEELKRKAKITVAFTAAVGRQGAIGPFKSDKFLVYRRVITNIGHAYNPKNGIFTAPFAGVYYFAIFYHAGGECEAMLYLYRNYRLMVMTSDHATRHDTADNGGNSVVLYLDKGDRVYVCLAANTHVWGSFYHTTFTGFLVHLL</sequence>
<dbReference type="InterPro" id="IPR008983">
    <property type="entry name" value="Tumour_necrosis_fac-like_dom"/>
</dbReference>
<dbReference type="PROSITE" id="PS50871">
    <property type="entry name" value="C1Q"/>
    <property type="match status" value="1"/>
</dbReference>
<keyword evidence="7" id="KW-1185">Reference proteome</keyword>
<dbReference type="Pfam" id="PF00386">
    <property type="entry name" value="C1q"/>
    <property type="match status" value="1"/>
</dbReference>
<feature type="domain" description="C1q" evidence="5">
    <location>
        <begin position="68"/>
        <end position="204"/>
    </location>
</feature>
<reference evidence="6" key="3">
    <citation type="submission" date="2025-09" db="UniProtKB">
        <authorList>
            <consortium name="Ensembl"/>
        </authorList>
    </citation>
    <scope>IDENTIFICATION</scope>
</reference>
<comment type="subcellular location">
    <subcellularLocation>
        <location evidence="1">Secreted</location>
    </subcellularLocation>
</comment>
<name>A0A3Q1AKD1_AMPOC</name>
<dbReference type="AlphaFoldDB" id="A0A3Q1AKD1"/>
<evidence type="ECO:0000256" key="3">
    <source>
        <dbReference type="ARBA" id="ARBA00022729"/>
    </source>
</evidence>
<feature type="signal peptide" evidence="4">
    <location>
        <begin position="1"/>
        <end position="18"/>
    </location>
</feature>
<protein>
    <recommendedName>
        <fullName evidence="5">C1q domain-containing protein</fullName>
    </recommendedName>
</protein>
<dbReference type="SUPFAM" id="SSF49842">
    <property type="entry name" value="TNF-like"/>
    <property type="match status" value="1"/>
</dbReference>
<dbReference type="Proteomes" id="UP001501940">
    <property type="component" value="Chromosome 23"/>
</dbReference>
<evidence type="ECO:0000313" key="7">
    <source>
        <dbReference type="Proteomes" id="UP001501940"/>
    </source>
</evidence>